<dbReference type="PANTHER" id="PTHR30627:SF2">
    <property type="entry name" value="PEPTIDOGLYCAN D,D-TRANSPEPTIDASE MRDA"/>
    <property type="match status" value="1"/>
</dbReference>
<dbReference type="SUPFAM" id="SSF56519">
    <property type="entry name" value="Penicillin binding protein dimerisation domain"/>
    <property type="match status" value="1"/>
</dbReference>
<keyword evidence="18" id="KW-1185">Reference proteome</keyword>
<dbReference type="InterPro" id="IPR017790">
    <property type="entry name" value="Penicillin-binding_protein_2"/>
</dbReference>
<dbReference type="NCBIfam" id="TIGR03423">
    <property type="entry name" value="pbp2_mrdA"/>
    <property type="match status" value="1"/>
</dbReference>
<evidence type="ECO:0000256" key="9">
    <source>
        <dbReference type="ARBA" id="ARBA00022960"/>
    </source>
</evidence>
<evidence type="ECO:0000256" key="4">
    <source>
        <dbReference type="ARBA" id="ARBA00022519"/>
    </source>
</evidence>
<comment type="caution">
    <text evidence="17">The sequence shown here is derived from an EMBL/GenBank/DDBJ whole genome shotgun (WGS) entry which is preliminary data.</text>
</comment>
<reference evidence="18" key="1">
    <citation type="journal article" date="2019" name="Int. J. Syst. Evol. Microbiol.">
        <title>The Global Catalogue of Microorganisms (GCM) 10K type strain sequencing project: providing services to taxonomists for standard genome sequencing and annotation.</title>
        <authorList>
            <consortium name="The Broad Institute Genomics Platform"/>
            <consortium name="The Broad Institute Genome Sequencing Center for Infectious Disease"/>
            <person name="Wu L."/>
            <person name="Ma J."/>
        </authorList>
    </citation>
    <scope>NUCLEOTIDE SEQUENCE [LARGE SCALE GENOMIC DNA]</scope>
    <source>
        <strain evidence="18">KCTC 52298</strain>
    </source>
</reference>
<dbReference type="Pfam" id="PF00905">
    <property type="entry name" value="Transpeptidase"/>
    <property type="match status" value="1"/>
</dbReference>
<evidence type="ECO:0000256" key="10">
    <source>
        <dbReference type="ARBA" id="ARBA00022984"/>
    </source>
</evidence>
<dbReference type="InterPro" id="IPR001460">
    <property type="entry name" value="PCN-bd_Tpept"/>
</dbReference>
<dbReference type="Proteomes" id="UP001597440">
    <property type="component" value="Unassembled WGS sequence"/>
</dbReference>
<dbReference type="EC" id="3.4.16.4" evidence="17"/>
<keyword evidence="9" id="KW-0133">Cell shape</keyword>
<evidence type="ECO:0000256" key="1">
    <source>
        <dbReference type="ARBA" id="ARBA00004167"/>
    </source>
</evidence>
<dbReference type="GO" id="GO:0009002">
    <property type="term" value="F:serine-type D-Ala-D-Ala carboxypeptidase activity"/>
    <property type="evidence" value="ECO:0007669"/>
    <property type="project" value="UniProtKB-EC"/>
</dbReference>
<evidence type="ECO:0000256" key="14">
    <source>
        <dbReference type="SAM" id="Phobius"/>
    </source>
</evidence>
<dbReference type="Gene3D" id="3.40.710.10">
    <property type="entry name" value="DD-peptidase/beta-lactamase superfamily"/>
    <property type="match status" value="1"/>
</dbReference>
<evidence type="ECO:0000313" key="18">
    <source>
        <dbReference type="Proteomes" id="UP001597440"/>
    </source>
</evidence>
<protein>
    <submittedName>
        <fullName evidence="17">Penicillin-binding protein 2</fullName>
        <ecNumber evidence="17">3.4.16.4</ecNumber>
    </submittedName>
</protein>
<gene>
    <name evidence="17" type="primary">mrdA</name>
    <name evidence="17" type="ORF">ACFSQW_19365</name>
</gene>
<evidence type="ECO:0000259" key="15">
    <source>
        <dbReference type="Pfam" id="PF00905"/>
    </source>
</evidence>
<evidence type="ECO:0000256" key="3">
    <source>
        <dbReference type="ARBA" id="ARBA00022475"/>
    </source>
</evidence>
<evidence type="ECO:0000256" key="11">
    <source>
        <dbReference type="ARBA" id="ARBA00022989"/>
    </source>
</evidence>
<dbReference type="Gene3D" id="3.30.1390.30">
    <property type="entry name" value="Penicillin-binding protein 2a, domain 3"/>
    <property type="match status" value="1"/>
</dbReference>
<evidence type="ECO:0000313" key="17">
    <source>
        <dbReference type="EMBL" id="MFD2556562.1"/>
    </source>
</evidence>
<keyword evidence="8 17" id="KW-0378">Hydrolase</keyword>
<dbReference type="EMBL" id="JBHULD010000018">
    <property type="protein sequence ID" value="MFD2556562.1"/>
    <property type="molecule type" value="Genomic_DNA"/>
</dbReference>
<dbReference type="InterPro" id="IPR036138">
    <property type="entry name" value="PBP_dimer_sf"/>
</dbReference>
<proteinExistence type="predicted"/>
<evidence type="ECO:0000256" key="12">
    <source>
        <dbReference type="ARBA" id="ARBA00023136"/>
    </source>
</evidence>
<accession>A0ABW5L5W1</accession>
<dbReference type="PANTHER" id="PTHR30627">
    <property type="entry name" value="PEPTIDOGLYCAN D,D-TRANSPEPTIDASE"/>
    <property type="match status" value="1"/>
</dbReference>
<keyword evidence="12 14" id="KW-0472">Membrane</keyword>
<keyword evidence="13" id="KW-0961">Cell wall biogenesis/degradation</keyword>
<evidence type="ECO:0000256" key="8">
    <source>
        <dbReference type="ARBA" id="ARBA00022801"/>
    </source>
</evidence>
<feature type="domain" description="Penicillin-binding protein transpeptidase" evidence="15">
    <location>
        <begin position="253"/>
        <end position="581"/>
    </location>
</feature>
<dbReference type="Pfam" id="PF03717">
    <property type="entry name" value="PBP_dimer"/>
    <property type="match status" value="1"/>
</dbReference>
<dbReference type="SUPFAM" id="SSF56601">
    <property type="entry name" value="beta-lactamase/transpeptidase-like"/>
    <property type="match status" value="1"/>
</dbReference>
<dbReference type="InterPro" id="IPR012338">
    <property type="entry name" value="Beta-lactam/transpept-like"/>
</dbReference>
<name>A0ABW5L5W1_9SPHI</name>
<feature type="transmembrane region" description="Helical" evidence="14">
    <location>
        <begin position="9"/>
        <end position="28"/>
    </location>
</feature>
<evidence type="ECO:0000256" key="13">
    <source>
        <dbReference type="ARBA" id="ARBA00023316"/>
    </source>
</evidence>
<evidence type="ECO:0000259" key="16">
    <source>
        <dbReference type="Pfam" id="PF03717"/>
    </source>
</evidence>
<comment type="subcellular location">
    <subcellularLocation>
        <location evidence="2">Cell membrane</location>
    </subcellularLocation>
    <subcellularLocation>
        <location evidence="1">Membrane</location>
        <topology evidence="1">Single-pass membrane protein</topology>
    </subcellularLocation>
</comment>
<keyword evidence="11 14" id="KW-1133">Transmembrane helix</keyword>
<keyword evidence="7 14" id="KW-0812">Transmembrane</keyword>
<dbReference type="Gene3D" id="3.90.1310.10">
    <property type="entry name" value="Penicillin-binding protein 2a (Domain 2)"/>
    <property type="match status" value="1"/>
</dbReference>
<evidence type="ECO:0000256" key="6">
    <source>
        <dbReference type="ARBA" id="ARBA00022670"/>
    </source>
</evidence>
<keyword evidence="5 17" id="KW-0121">Carboxypeptidase</keyword>
<keyword evidence="3" id="KW-1003">Cell membrane</keyword>
<evidence type="ECO:0000256" key="2">
    <source>
        <dbReference type="ARBA" id="ARBA00004236"/>
    </source>
</evidence>
<dbReference type="RefSeq" id="WP_210352381.1">
    <property type="nucleotide sequence ID" value="NZ_JAEQMU010000001.1"/>
</dbReference>
<evidence type="ECO:0000256" key="7">
    <source>
        <dbReference type="ARBA" id="ARBA00022692"/>
    </source>
</evidence>
<keyword evidence="4" id="KW-0997">Cell inner membrane</keyword>
<keyword evidence="6" id="KW-0645">Protease</keyword>
<organism evidence="17 18">
    <name type="scientific">Sphingobacterium tabacisoli</name>
    <dbReference type="NCBI Taxonomy" id="2044855"/>
    <lineage>
        <taxon>Bacteria</taxon>
        <taxon>Pseudomonadati</taxon>
        <taxon>Bacteroidota</taxon>
        <taxon>Sphingobacteriia</taxon>
        <taxon>Sphingobacteriales</taxon>
        <taxon>Sphingobacteriaceae</taxon>
        <taxon>Sphingobacterium</taxon>
    </lineage>
</organism>
<keyword evidence="10" id="KW-0573">Peptidoglycan synthesis</keyword>
<sequence length="614" mass="69292">MNNYFKRKYAIQFIFLLSALIIVARLFYMQILDRSYLVAARNNVLRTEMIYPARGMIYDRNGRPLVQNRIVYDLMVTPRETCEMDTTLFCDLLGIDSSGYKSRFEKAKRYSSYRASLFEGQLSARNYAALQEHLDKFKGFYVQRRTIRSYPDSIAPQLLGYIKEVNSRDIDQSDGFYRPGDYIGASGIERTYEKVLRGQRGVKMQVVDVFNRPMGSFMDGMYDTLSVSGDGLQCTIDRDLQILAERLMKGKMGSVVAIEPSTGEILTFVSAPSFDPNRMTGRHRGNNYMKLLNDPTHPLFVRPIQAYYPPGSAFKIVAALTAQQAGLIDKNTIFYCPGSYRYGPGKAVMGCEHVDGPTDLIKSIQRSCNTYYAYTYAHMIDRRGMPGYKAYDLWREGLQKFGIGQKLGIDIPGEKPGLIPTSDYYTERYGSNKWRSGYNISLSIGQGELGITPLQMANIMAIVANRGHYYRPHLIKAIGEQQTIDPIYQEKLSAGVDAEHYEPVIEGMSRVVNVPGGTGYRLRIDEIEMCGKTGTAQNPHGNYHAVFFAFAPRINPKIAIAVFVENAGYGGTWAGPIASMLVEKYINDTITLPKEIQNRIYNADFISEQLQSNS</sequence>
<dbReference type="InterPro" id="IPR005311">
    <property type="entry name" value="PBP_dimer"/>
</dbReference>
<evidence type="ECO:0000256" key="5">
    <source>
        <dbReference type="ARBA" id="ARBA00022645"/>
    </source>
</evidence>
<feature type="domain" description="Penicillin-binding protein dimerisation" evidence="16">
    <location>
        <begin position="50"/>
        <end position="213"/>
    </location>
</feature>
<dbReference type="InterPro" id="IPR050515">
    <property type="entry name" value="Beta-lactam/transpept"/>
</dbReference>